<sequence>MPLFPAVDAALPEEGTAAFLLHRLRVLAVVALGPLITGYAGVAAIAALVTAAASQAQFSTAGVLSAAAPSWLAVHQVPLRIGPAELGFLPLLPTIGVLVLVAKTAAGAAHRLGLDHPTQAGPIVFTAMGAHAVFGVVLATVTSAPEATASILSAAYYPALVSGLAATIGVARRCRLLDMVAARADNIALIGLRAGALGAAVLVAAGALVVVIGLIASFGTARGLFAAHAPGAGSGLGMLLLCVAYLPNAVVAGTSFLAGPGFSIGAVEIGPLDFTGGPVPAVPLLAALPEERAAWWPALLAVPLVIGAVIGWLLRDVDERPIRRLRSVAVAAMVVAMGSAVVGAAAGGRLGSGMFDPVEMRAPLLSVLMAAWILIPGGLVAWFAGERPARVVESDVDDATDDEEVVDAHDDADDTDGDSDEEDADAEDDPEDDTDAEGEEPDETEDAEEEPADDDGTDDDSVDDIETVDDESEEDEDTDEDLTGPPSKID</sequence>
<keyword evidence="4" id="KW-1185">Reference proteome</keyword>
<reference evidence="3 4" key="1">
    <citation type="submission" date="2019-02" db="EMBL/GenBank/DDBJ databases">
        <title>Genomic Encyclopedia of Type Strains, Phase IV (KMG-IV): sequencing the most valuable type-strain genomes for metagenomic binning, comparative biology and taxonomic classification.</title>
        <authorList>
            <person name="Goeker M."/>
        </authorList>
    </citation>
    <scope>NUCLEOTIDE SEQUENCE [LARGE SCALE GENOMIC DNA]</scope>
    <source>
        <strain evidence="3 4">DSM 101727</strain>
    </source>
</reference>
<feature type="transmembrane region" description="Helical" evidence="2">
    <location>
        <begin position="327"/>
        <end position="350"/>
    </location>
</feature>
<dbReference type="Proteomes" id="UP000294257">
    <property type="component" value="Unassembled WGS sequence"/>
</dbReference>
<proteinExistence type="predicted"/>
<feature type="transmembrane region" description="Helical" evidence="2">
    <location>
        <begin position="86"/>
        <end position="108"/>
    </location>
</feature>
<dbReference type="RefSeq" id="WP_242613525.1">
    <property type="nucleotide sequence ID" value="NZ_SGWQ01000006.1"/>
</dbReference>
<evidence type="ECO:0000313" key="4">
    <source>
        <dbReference type="Proteomes" id="UP000294257"/>
    </source>
</evidence>
<accession>A0A4Q7KL21</accession>
<feature type="transmembrane region" description="Helical" evidence="2">
    <location>
        <begin position="120"/>
        <end position="141"/>
    </location>
</feature>
<feature type="compositionally biased region" description="Acidic residues" evidence="1">
    <location>
        <begin position="394"/>
        <end position="482"/>
    </location>
</feature>
<evidence type="ECO:0000256" key="1">
    <source>
        <dbReference type="SAM" id="MobiDB-lite"/>
    </source>
</evidence>
<evidence type="ECO:0000256" key="2">
    <source>
        <dbReference type="SAM" id="Phobius"/>
    </source>
</evidence>
<feature type="transmembrane region" description="Helical" evidence="2">
    <location>
        <begin position="236"/>
        <end position="257"/>
    </location>
</feature>
<keyword evidence="2" id="KW-0472">Membrane</keyword>
<protein>
    <submittedName>
        <fullName evidence="3">Uncharacterized protein</fullName>
    </submittedName>
</protein>
<name>A0A4Q7KL21_9PSEU</name>
<comment type="caution">
    <text evidence="3">The sequence shown here is derived from an EMBL/GenBank/DDBJ whole genome shotgun (WGS) entry which is preliminary data.</text>
</comment>
<feature type="transmembrane region" description="Helical" evidence="2">
    <location>
        <begin position="147"/>
        <end position="171"/>
    </location>
</feature>
<dbReference type="Pfam" id="PF19877">
    <property type="entry name" value="DUF6350"/>
    <property type="match status" value="1"/>
</dbReference>
<dbReference type="InterPro" id="IPR045931">
    <property type="entry name" value="DUF6350"/>
</dbReference>
<keyword evidence="2" id="KW-1133">Transmembrane helix</keyword>
<dbReference type="EMBL" id="SGWQ01000006">
    <property type="protein sequence ID" value="RZS36927.1"/>
    <property type="molecule type" value="Genomic_DNA"/>
</dbReference>
<feature type="transmembrane region" description="Helical" evidence="2">
    <location>
        <begin position="294"/>
        <end position="315"/>
    </location>
</feature>
<feature type="transmembrane region" description="Helical" evidence="2">
    <location>
        <begin position="26"/>
        <end position="49"/>
    </location>
</feature>
<feature type="region of interest" description="Disordered" evidence="1">
    <location>
        <begin position="394"/>
        <end position="490"/>
    </location>
</feature>
<organism evidence="3 4">
    <name type="scientific">Herbihabitans rhizosphaerae</name>
    <dbReference type="NCBI Taxonomy" id="1872711"/>
    <lineage>
        <taxon>Bacteria</taxon>
        <taxon>Bacillati</taxon>
        <taxon>Actinomycetota</taxon>
        <taxon>Actinomycetes</taxon>
        <taxon>Pseudonocardiales</taxon>
        <taxon>Pseudonocardiaceae</taxon>
        <taxon>Herbihabitans</taxon>
    </lineage>
</organism>
<dbReference type="AlphaFoldDB" id="A0A4Q7KL21"/>
<feature type="transmembrane region" description="Helical" evidence="2">
    <location>
        <begin position="192"/>
        <end position="216"/>
    </location>
</feature>
<feature type="transmembrane region" description="Helical" evidence="2">
    <location>
        <begin position="362"/>
        <end position="384"/>
    </location>
</feature>
<keyword evidence="2" id="KW-0812">Transmembrane</keyword>
<evidence type="ECO:0000313" key="3">
    <source>
        <dbReference type="EMBL" id="RZS36927.1"/>
    </source>
</evidence>
<gene>
    <name evidence="3" type="ORF">EV193_106161</name>
</gene>